<comment type="caution">
    <text evidence="2">The sequence shown here is derived from an EMBL/GenBank/DDBJ whole genome shotgun (WGS) entry which is preliminary data.</text>
</comment>
<organism evidence="2 3">
    <name type="scientific">Rosa chinensis</name>
    <name type="common">China rose</name>
    <dbReference type="NCBI Taxonomy" id="74649"/>
    <lineage>
        <taxon>Eukaryota</taxon>
        <taxon>Viridiplantae</taxon>
        <taxon>Streptophyta</taxon>
        <taxon>Embryophyta</taxon>
        <taxon>Tracheophyta</taxon>
        <taxon>Spermatophyta</taxon>
        <taxon>Magnoliopsida</taxon>
        <taxon>eudicotyledons</taxon>
        <taxon>Gunneridae</taxon>
        <taxon>Pentapetalae</taxon>
        <taxon>rosids</taxon>
        <taxon>fabids</taxon>
        <taxon>Rosales</taxon>
        <taxon>Rosaceae</taxon>
        <taxon>Rosoideae</taxon>
        <taxon>Rosoideae incertae sedis</taxon>
        <taxon>Rosa</taxon>
    </lineage>
</organism>
<gene>
    <name evidence="2" type="ORF">RchiOBHm_Chr7g0190501</name>
</gene>
<sequence>MAPTDVPISQNPPLPTQLLLSPEIASHLLSGSSTPNHVSNFIPLKLTKENYLMWKDITTIVLQNYEMYGMVDESEPCPPQFINTDLNPAYTKWVKKDRTCRIWLIASLSESVLPFTVGSTSARSLWLTLERRLSTLTRSHVLQLKRRIQTIQMGSLSITDYLQQIKTVADALAAAGAPLDDSDLVAHTLHGLTDDYDAFTTSIRVRSDPVTADELHGLLLSQEIEIAHRVNPTSLLQPNNNNSQAFTASTSSRPRTTNRVQNLNSRSTNFRTRYPNNAFRFTSFHNRQQTQAPLLPTPPNPLPPYPEHQLGPHPNSRPNFRPPRCQLCGLNNHRAPDCFHRYNHTYQGRLPPPRLAAMMAPTYRAQAQTPRSDAMTSHTPEDQLDSSSSLWYLDSGATNHITADLNNLSIHTPYNGPDTVTIGNGEGSSNGCGYVSRPF</sequence>
<dbReference type="PANTHER" id="PTHR47481">
    <property type="match status" value="1"/>
</dbReference>
<feature type="compositionally biased region" description="Pro residues" evidence="1">
    <location>
        <begin position="295"/>
        <end position="306"/>
    </location>
</feature>
<dbReference type="EMBL" id="PDCK01000045">
    <property type="protein sequence ID" value="PRQ17015.1"/>
    <property type="molecule type" value="Genomic_DNA"/>
</dbReference>
<dbReference type="PANTHER" id="PTHR47481:SF31">
    <property type="entry name" value="OS01G0873500 PROTEIN"/>
    <property type="match status" value="1"/>
</dbReference>
<name>A0A2P6P504_ROSCH</name>
<proteinExistence type="predicted"/>
<dbReference type="Gramene" id="PRQ17015">
    <property type="protein sequence ID" value="PRQ17015"/>
    <property type="gene ID" value="RchiOBHm_Chr7g0190501"/>
</dbReference>
<dbReference type="AlphaFoldDB" id="A0A2P6P504"/>
<feature type="region of interest" description="Disordered" evidence="1">
    <location>
        <begin position="291"/>
        <end position="317"/>
    </location>
</feature>
<dbReference type="Proteomes" id="UP000238479">
    <property type="component" value="Chromosome 7"/>
</dbReference>
<evidence type="ECO:0000313" key="2">
    <source>
        <dbReference type="EMBL" id="PRQ17015.1"/>
    </source>
</evidence>
<dbReference type="OMA" id="WISNDAH"/>
<evidence type="ECO:0000313" key="3">
    <source>
        <dbReference type="Proteomes" id="UP000238479"/>
    </source>
</evidence>
<dbReference type="Pfam" id="PF14223">
    <property type="entry name" value="Retrotran_gag_2"/>
    <property type="match status" value="1"/>
</dbReference>
<reference evidence="2 3" key="1">
    <citation type="journal article" date="2018" name="Nat. Genet.">
        <title>The Rosa genome provides new insights in the design of modern roses.</title>
        <authorList>
            <person name="Bendahmane M."/>
        </authorList>
    </citation>
    <scope>NUCLEOTIDE SEQUENCE [LARGE SCALE GENOMIC DNA]</scope>
    <source>
        <strain evidence="3">cv. Old Blush</strain>
    </source>
</reference>
<accession>A0A2P6P504</accession>
<keyword evidence="3" id="KW-1185">Reference proteome</keyword>
<evidence type="ECO:0000256" key="1">
    <source>
        <dbReference type="SAM" id="MobiDB-lite"/>
    </source>
</evidence>
<feature type="region of interest" description="Disordered" evidence="1">
    <location>
        <begin position="233"/>
        <end position="259"/>
    </location>
</feature>
<protein>
    <submittedName>
        <fullName evidence="2">Putative transcription factor interactor and regulator CCHC(Zn) family</fullName>
    </submittedName>
</protein>